<evidence type="ECO:0000256" key="2">
    <source>
        <dbReference type="SAM" id="MobiDB-lite"/>
    </source>
</evidence>
<protein>
    <submittedName>
        <fullName evidence="3">Uncharacterized protein</fullName>
    </submittedName>
</protein>
<dbReference type="EMBL" id="KL142372">
    <property type="protein sequence ID" value="KDR79941.1"/>
    <property type="molecule type" value="Genomic_DNA"/>
</dbReference>
<dbReference type="AlphaFoldDB" id="A0A067TA18"/>
<sequence length="315" mass="35182">MSATTTPTPPVASELPKSQSPAPAMRPSTAIQQGADLLFELVEHEKAKLAKLYHHSVKALDAGLKAKHELELQPLKNQVHAQEKQIQGLYAELQQAQSRTTVVELELEKLRVEHESLKASLDGVGIVYVDQCLRYNEETTRIVGEFVKGARIQQKALMSSRISSSIAVSSPEDDPLLKPVGPMEFFGVLSGVLEKSRKFAEDLEKRRREVKSPTTKVSTEAVRCPQPLPAVRVSPNLRPPLTPAVLQPRPESNHSDSLATSSRHSVCETANSLTPTSIVTYQTAKYDMIHPPAHLGHFSWIFFWIRRFDYRFCFI</sequence>
<feature type="coiled-coil region" evidence="1">
    <location>
        <begin position="65"/>
        <end position="113"/>
    </location>
</feature>
<feature type="compositionally biased region" description="Polar residues" evidence="2">
    <location>
        <begin position="255"/>
        <end position="266"/>
    </location>
</feature>
<evidence type="ECO:0000313" key="3">
    <source>
        <dbReference type="EMBL" id="KDR79941.1"/>
    </source>
</evidence>
<organism evidence="3 4">
    <name type="scientific">Galerina marginata (strain CBS 339.88)</name>
    <dbReference type="NCBI Taxonomy" id="685588"/>
    <lineage>
        <taxon>Eukaryota</taxon>
        <taxon>Fungi</taxon>
        <taxon>Dikarya</taxon>
        <taxon>Basidiomycota</taxon>
        <taxon>Agaricomycotina</taxon>
        <taxon>Agaricomycetes</taxon>
        <taxon>Agaricomycetidae</taxon>
        <taxon>Agaricales</taxon>
        <taxon>Agaricineae</taxon>
        <taxon>Strophariaceae</taxon>
        <taxon>Galerina</taxon>
    </lineage>
</organism>
<reference evidence="4" key="1">
    <citation type="journal article" date="2014" name="Proc. Natl. Acad. Sci. U.S.A.">
        <title>Extensive sampling of basidiomycete genomes demonstrates inadequacy of the white-rot/brown-rot paradigm for wood decay fungi.</title>
        <authorList>
            <person name="Riley R."/>
            <person name="Salamov A.A."/>
            <person name="Brown D.W."/>
            <person name="Nagy L.G."/>
            <person name="Floudas D."/>
            <person name="Held B.W."/>
            <person name="Levasseur A."/>
            <person name="Lombard V."/>
            <person name="Morin E."/>
            <person name="Otillar R."/>
            <person name="Lindquist E.A."/>
            <person name="Sun H."/>
            <person name="LaButti K.M."/>
            <person name="Schmutz J."/>
            <person name="Jabbour D."/>
            <person name="Luo H."/>
            <person name="Baker S.E."/>
            <person name="Pisabarro A.G."/>
            <person name="Walton J.D."/>
            <person name="Blanchette R.A."/>
            <person name="Henrissat B."/>
            <person name="Martin F."/>
            <person name="Cullen D."/>
            <person name="Hibbett D.S."/>
            <person name="Grigoriev I.V."/>
        </authorList>
    </citation>
    <scope>NUCLEOTIDE SEQUENCE [LARGE SCALE GENOMIC DNA]</scope>
    <source>
        <strain evidence="4">CBS 339.88</strain>
    </source>
</reference>
<keyword evidence="4" id="KW-1185">Reference proteome</keyword>
<proteinExistence type="predicted"/>
<feature type="region of interest" description="Disordered" evidence="2">
    <location>
        <begin position="1"/>
        <end position="27"/>
    </location>
</feature>
<name>A0A067TA18_GALM3</name>
<accession>A0A067TA18</accession>
<evidence type="ECO:0000256" key="1">
    <source>
        <dbReference type="SAM" id="Coils"/>
    </source>
</evidence>
<dbReference type="Proteomes" id="UP000027222">
    <property type="component" value="Unassembled WGS sequence"/>
</dbReference>
<evidence type="ECO:0000313" key="4">
    <source>
        <dbReference type="Proteomes" id="UP000027222"/>
    </source>
</evidence>
<keyword evidence="1" id="KW-0175">Coiled coil</keyword>
<dbReference type="HOGENOM" id="CLU_882932_0_0_1"/>
<dbReference type="OrthoDB" id="3063101at2759"/>
<feature type="region of interest" description="Disordered" evidence="2">
    <location>
        <begin position="237"/>
        <end position="266"/>
    </location>
</feature>
<gene>
    <name evidence="3" type="ORF">GALMADRAFT_242087</name>
</gene>